<dbReference type="Pfam" id="PF06945">
    <property type="entry name" value="DUF1289"/>
    <property type="match status" value="1"/>
</dbReference>
<evidence type="ECO:0000313" key="1">
    <source>
        <dbReference type="EMBL" id="MBK4217092.1"/>
    </source>
</evidence>
<accession>A0A934SFT3</accession>
<keyword evidence="2" id="KW-1185">Reference proteome</keyword>
<gene>
    <name evidence="1" type="ORF">JJJ17_14260</name>
</gene>
<name>A0A934SFT3_9RHOB</name>
<dbReference type="InterPro" id="IPR010710">
    <property type="entry name" value="DUF1289"/>
</dbReference>
<reference evidence="1" key="1">
    <citation type="submission" date="2021-01" db="EMBL/GenBank/DDBJ databases">
        <title>Paracoccus amoyensis sp. nov., isolated from the surface seawater along the coast of Xiamen Island, China.</title>
        <authorList>
            <person name="Lyu L."/>
        </authorList>
    </citation>
    <scope>NUCLEOTIDE SEQUENCE</scope>
    <source>
        <strain evidence="1">MJ17</strain>
    </source>
</reference>
<dbReference type="EMBL" id="JAEPRQ010000005">
    <property type="protein sequence ID" value="MBK4217092.1"/>
    <property type="molecule type" value="Genomic_DNA"/>
</dbReference>
<sequence>MHPVKTLCIGCYRSIDEIIGWAGMTDQQRRRIMAELPARKPLLDERPG</sequence>
<dbReference type="AlphaFoldDB" id="A0A934SFT3"/>
<comment type="caution">
    <text evidence="1">The sequence shown here is derived from an EMBL/GenBank/DDBJ whole genome shotgun (WGS) entry which is preliminary data.</text>
</comment>
<protein>
    <submittedName>
        <fullName evidence="1">DUF1289 domain-containing protein</fullName>
    </submittedName>
</protein>
<organism evidence="1 2">
    <name type="scientific">Paracoccus caeni</name>
    <dbReference type="NCBI Taxonomy" id="657651"/>
    <lineage>
        <taxon>Bacteria</taxon>
        <taxon>Pseudomonadati</taxon>
        <taxon>Pseudomonadota</taxon>
        <taxon>Alphaproteobacteria</taxon>
        <taxon>Rhodobacterales</taxon>
        <taxon>Paracoccaceae</taxon>
        <taxon>Paracoccus</taxon>
    </lineage>
</organism>
<dbReference type="Proteomes" id="UP000640485">
    <property type="component" value="Unassembled WGS sequence"/>
</dbReference>
<proteinExistence type="predicted"/>
<evidence type="ECO:0000313" key="2">
    <source>
        <dbReference type="Proteomes" id="UP000640485"/>
    </source>
</evidence>